<organism evidence="14 15">
    <name type="scientific">Bodo saltans</name>
    <name type="common">Flagellated protozoan</name>
    <dbReference type="NCBI Taxonomy" id="75058"/>
    <lineage>
        <taxon>Eukaryota</taxon>
        <taxon>Discoba</taxon>
        <taxon>Euglenozoa</taxon>
        <taxon>Kinetoplastea</taxon>
        <taxon>Metakinetoplastina</taxon>
        <taxon>Eubodonida</taxon>
        <taxon>Bodonidae</taxon>
        <taxon>Bodo</taxon>
    </lineage>
</organism>
<evidence type="ECO:0000256" key="11">
    <source>
        <dbReference type="ARBA" id="ARBA00045497"/>
    </source>
</evidence>
<proteinExistence type="inferred from homology"/>
<dbReference type="InterPro" id="IPR013761">
    <property type="entry name" value="SAM/pointed_sf"/>
</dbReference>
<keyword evidence="3" id="KW-0813">Transport</keyword>
<dbReference type="GO" id="GO:0000287">
    <property type="term" value="F:magnesium ion binding"/>
    <property type="evidence" value="ECO:0007669"/>
    <property type="project" value="TreeGrafter"/>
</dbReference>
<keyword evidence="15" id="KW-1185">Reference proteome</keyword>
<keyword evidence="9 13" id="KW-0472">Membrane</keyword>
<feature type="region of interest" description="Disordered" evidence="12">
    <location>
        <begin position="141"/>
        <end position="216"/>
    </location>
</feature>
<dbReference type="Gene3D" id="1.20.58.340">
    <property type="entry name" value="Magnesium transport protein CorA, transmembrane region"/>
    <property type="match status" value="1"/>
</dbReference>
<protein>
    <submittedName>
        <fullName evidence="14">Cation transporter, putative</fullName>
    </submittedName>
</protein>
<dbReference type="FunFam" id="1.20.58.340:FF:000004">
    <property type="entry name" value="Magnesium transport protein CorA"/>
    <property type="match status" value="1"/>
</dbReference>
<evidence type="ECO:0000256" key="10">
    <source>
        <dbReference type="ARBA" id="ARBA00034269"/>
    </source>
</evidence>
<dbReference type="CDD" id="cd09487">
    <property type="entry name" value="SAM_superfamily"/>
    <property type="match status" value="1"/>
</dbReference>
<evidence type="ECO:0000256" key="9">
    <source>
        <dbReference type="ARBA" id="ARBA00023136"/>
    </source>
</evidence>
<sequence>MSTSPPASPTGGTRASASNRTVNSSVGATSTTITTGGSQPPLQRSSTVVGLQSKASFISTLRTLPTQRQSIVAAAPADTSNYNDDGLSTSGVIHRGPTSKGVVPLQSPLVPRSGVFPPEPMLVQQSSSRVYGDDASDAELMGTRRQHTNTTVSSGATPPLAASPDCRTFGGLSSPPSAPLQGPISLTSNDATHGHSHSGTHHHHHHHNHHHHTSWSSILADAKLPADVVDTIAEAFEANDMPPPTDLGVLQHGIDHELLIALGVVNIGHRTRIISTCRALAAATASLSAPGGGGGPGALPFTLRQAAVHVRGAPAHDAAGGSSAQRAMFPHIYRRDFEEQRRADGLGEEGSEGSGIDEVGLQVQSLDGSFASQGSLQQHQHRPRRGSSGKHVSLNDPLLTRVASGHKSARSGKSNGKKQGSINASKRTLSSTTSSSSSSSSSGRSSPSSDASSAIIVRSLVSDENRVHEFVFRAPESHHSPGYTWVDLVGRDPRRLQFRDHLSQLVKEFNFAEPLLLDIDLTLALPQMISCPNEPDQFLIILRVAAESSGGIEEDSLHLLTNRIMIAVHLGTNTIVSIHRRDSTFMAALRETWKQSYMDKPLGALLCRILEDGLMSYVDAIHDSESLLDEYEALMLKHSVGGTSGGGSSSGGGGSSHQHHHQASSSRRTASLAPSSDDGEAGSWWSVKNICESMFGSTPNSDKRGRASSGLQYGPQAGGGAGGGIYAQQQALRLRNKEYQFEMLDKSSFSRQRMNQLLYHLHRRCSVYNRMLTLTQTTLEVSYSTLQLANSDYAEQVGRSCGELAMKAETLHDNCQNLLNLHLSLVSFRTNELMNLLTVYSAVFIPITFICSVYGMNFVNMPELELYYGYYYCLAGMAMMTLAILLWFRRKGFI</sequence>
<dbReference type="GO" id="GO:0005886">
    <property type="term" value="C:plasma membrane"/>
    <property type="evidence" value="ECO:0007669"/>
    <property type="project" value="UniProtKB-SubCell"/>
</dbReference>
<dbReference type="InterPro" id="IPR045861">
    <property type="entry name" value="CorA_cytoplasmic_dom"/>
</dbReference>
<feature type="compositionally biased region" description="Polar residues" evidence="12">
    <location>
        <begin position="1"/>
        <end position="23"/>
    </location>
</feature>
<evidence type="ECO:0000256" key="1">
    <source>
        <dbReference type="ARBA" id="ARBA00004651"/>
    </source>
</evidence>
<feature type="compositionally biased region" description="Polar residues" evidence="12">
    <location>
        <begin position="411"/>
        <end position="429"/>
    </location>
</feature>
<keyword evidence="4" id="KW-1003">Cell membrane</keyword>
<evidence type="ECO:0000256" key="4">
    <source>
        <dbReference type="ARBA" id="ARBA00022475"/>
    </source>
</evidence>
<feature type="transmembrane region" description="Helical" evidence="13">
    <location>
        <begin position="833"/>
        <end position="856"/>
    </location>
</feature>
<dbReference type="Proteomes" id="UP000051952">
    <property type="component" value="Unassembled WGS sequence"/>
</dbReference>
<dbReference type="GO" id="GO:0050897">
    <property type="term" value="F:cobalt ion binding"/>
    <property type="evidence" value="ECO:0007669"/>
    <property type="project" value="TreeGrafter"/>
</dbReference>
<evidence type="ECO:0000256" key="2">
    <source>
        <dbReference type="ARBA" id="ARBA00009765"/>
    </source>
</evidence>
<feature type="region of interest" description="Disordered" evidence="12">
    <location>
        <begin position="642"/>
        <end position="680"/>
    </location>
</feature>
<evidence type="ECO:0000256" key="7">
    <source>
        <dbReference type="ARBA" id="ARBA00022989"/>
    </source>
</evidence>
<evidence type="ECO:0000256" key="5">
    <source>
        <dbReference type="ARBA" id="ARBA00022692"/>
    </source>
</evidence>
<dbReference type="GO" id="GO:0015087">
    <property type="term" value="F:cobalt ion transmembrane transporter activity"/>
    <property type="evidence" value="ECO:0007669"/>
    <property type="project" value="TreeGrafter"/>
</dbReference>
<evidence type="ECO:0000256" key="13">
    <source>
        <dbReference type="SAM" id="Phobius"/>
    </source>
</evidence>
<accession>A0A0S4JRD8</accession>
<evidence type="ECO:0000256" key="12">
    <source>
        <dbReference type="SAM" id="MobiDB-lite"/>
    </source>
</evidence>
<comment type="subcellular location">
    <subcellularLocation>
        <location evidence="1">Cell membrane</location>
        <topology evidence="1">Multi-pass membrane protein</topology>
    </subcellularLocation>
</comment>
<comment type="catalytic activity">
    <reaction evidence="10">
        <text>Mg(2+)(in) = Mg(2+)(out)</text>
        <dbReference type="Rhea" id="RHEA:29827"/>
        <dbReference type="ChEBI" id="CHEBI:18420"/>
    </reaction>
</comment>
<feature type="compositionally biased region" description="Low complexity" evidence="12">
    <location>
        <begin position="430"/>
        <end position="450"/>
    </location>
</feature>
<evidence type="ECO:0000256" key="8">
    <source>
        <dbReference type="ARBA" id="ARBA00023065"/>
    </source>
</evidence>
<dbReference type="VEuPathDB" id="TriTrypDB:BSAL_39545"/>
<feature type="compositionally biased region" description="Gly residues" evidence="12">
    <location>
        <begin position="642"/>
        <end position="655"/>
    </location>
</feature>
<keyword evidence="6" id="KW-0460">Magnesium</keyword>
<evidence type="ECO:0000256" key="3">
    <source>
        <dbReference type="ARBA" id="ARBA00022448"/>
    </source>
</evidence>
<dbReference type="SUPFAM" id="SSF144083">
    <property type="entry name" value="Magnesium transport protein CorA, transmembrane region"/>
    <property type="match status" value="1"/>
</dbReference>
<feature type="transmembrane region" description="Helical" evidence="13">
    <location>
        <begin position="868"/>
        <end position="888"/>
    </location>
</feature>
<dbReference type="InterPro" id="IPR002523">
    <property type="entry name" value="MgTranspt_CorA/ZnTranspt_ZntB"/>
</dbReference>
<keyword evidence="7 13" id="KW-1133">Transmembrane helix</keyword>
<dbReference type="GO" id="GO:0015095">
    <property type="term" value="F:magnesium ion transmembrane transporter activity"/>
    <property type="evidence" value="ECO:0007669"/>
    <property type="project" value="TreeGrafter"/>
</dbReference>
<comment type="function">
    <text evidence="11">Mediates influx of magnesium ions. Alternates between open and closed states. Activated by low cytoplasmic Mg(2+) levels. Inactive when cytoplasmic Mg(2+) levels are high.</text>
</comment>
<dbReference type="EMBL" id="CYKH01002089">
    <property type="protein sequence ID" value="CUG92824.1"/>
    <property type="molecule type" value="Genomic_DNA"/>
</dbReference>
<comment type="similarity">
    <text evidence="2">Belongs to the CorA metal ion transporter (MIT) (TC 1.A.35) family.</text>
</comment>
<dbReference type="SUPFAM" id="SSF143865">
    <property type="entry name" value="CorA soluble domain-like"/>
    <property type="match status" value="1"/>
</dbReference>
<dbReference type="Gene3D" id="1.10.150.50">
    <property type="entry name" value="Transcription Factor, Ets-1"/>
    <property type="match status" value="1"/>
</dbReference>
<evidence type="ECO:0000256" key="6">
    <source>
        <dbReference type="ARBA" id="ARBA00022842"/>
    </source>
</evidence>
<feature type="compositionally biased region" description="Basic residues" evidence="12">
    <location>
        <begin position="194"/>
        <end position="213"/>
    </location>
</feature>
<name>A0A0S4JRD8_BODSA</name>
<gene>
    <name evidence="14" type="ORF">BSAL_39545</name>
</gene>
<keyword evidence="8" id="KW-0406">Ion transport</keyword>
<feature type="compositionally biased region" description="Basic residues" evidence="12">
    <location>
        <begin position="379"/>
        <end position="388"/>
    </location>
</feature>
<feature type="region of interest" description="Disordered" evidence="12">
    <location>
        <begin position="1"/>
        <end position="45"/>
    </location>
</feature>
<dbReference type="Pfam" id="PF01544">
    <property type="entry name" value="CorA"/>
    <property type="match status" value="1"/>
</dbReference>
<dbReference type="OrthoDB" id="165352at2759"/>
<dbReference type="PANTHER" id="PTHR46494">
    <property type="entry name" value="CORA FAMILY METAL ION TRANSPORTER (EUROFUNG)"/>
    <property type="match status" value="1"/>
</dbReference>
<dbReference type="InterPro" id="IPR045863">
    <property type="entry name" value="CorA_TM1_TM2"/>
</dbReference>
<feature type="compositionally biased region" description="Low complexity" evidence="12">
    <location>
        <begin position="24"/>
        <end position="38"/>
    </location>
</feature>
<evidence type="ECO:0000313" key="14">
    <source>
        <dbReference type="EMBL" id="CUG92824.1"/>
    </source>
</evidence>
<dbReference type="PANTHER" id="PTHR46494:SF1">
    <property type="entry name" value="CORA FAMILY METAL ION TRANSPORTER (EUROFUNG)"/>
    <property type="match status" value="1"/>
</dbReference>
<evidence type="ECO:0000313" key="15">
    <source>
        <dbReference type="Proteomes" id="UP000051952"/>
    </source>
</evidence>
<reference evidence="15" key="1">
    <citation type="submission" date="2015-09" db="EMBL/GenBank/DDBJ databases">
        <authorList>
            <consortium name="Pathogen Informatics"/>
        </authorList>
    </citation>
    <scope>NUCLEOTIDE SEQUENCE [LARGE SCALE GENOMIC DNA]</scope>
    <source>
        <strain evidence="15">Lake Konstanz</strain>
    </source>
</reference>
<feature type="region of interest" description="Disordered" evidence="12">
    <location>
        <begin position="371"/>
        <end position="450"/>
    </location>
</feature>
<keyword evidence="5 13" id="KW-0812">Transmembrane</keyword>
<dbReference type="AlphaFoldDB" id="A0A0S4JRD8"/>